<dbReference type="Proteomes" id="UP000015106">
    <property type="component" value="Chromosome 6"/>
</dbReference>
<keyword evidence="2" id="KW-1185">Reference proteome</keyword>
<name>A0A8R7QQC9_TRIUA</name>
<evidence type="ECO:0000313" key="2">
    <source>
        <dbReference type="Proteomes" id="UP000015106"/>
    </source>
</evidence>
<sequence length="48" mass="5278">MLIINSRKWPVGPYVAALIGVFICQHAVSRRPVLQPNCCNANTRICPG</sequence>
<accession>A0A8R7QQC9</accession>
<proteinExistence type="predicted"/>
<evidence type="ECO:0000313" key="1">
    <source>
        <dbReference type="EnsemblPlants" id="TuG1812G0600002761.01.T01.cds369368"/>
    </source>
</evidence>
<reference evidence="1" key="2">
    <citation type="submission" date="2018-03" db="EMBL/GenBank/DDBJ databases">
        <title>The Triticum urartu genome reveals the dynamic nature of wheat genome evolution.</title>
        <authorList>
            <person name="Ling H."/>
            <person name="Ma B."/>
            <person name="Shi X."/>
            <person name="Liu H."/>
            <person name="Dong L."/>
            <person name="Sun H."/>
            <person name="Cao Y."/>
            <person name="Gao Q."/>
            <person name="Zheng S."/>
            <person name="Li Y."/>
            <person name="Yu Y."/>
            <person name="Du H."/>
            <person name="Qi M."/>
            <person name="Li Y."/>
            <person name="Yu H."/>
            <person name="Cui Y."/>
            <person name="Wang N."/>
            <person name="Chen C."/>
            <person name="Wu H."/>
            <person name="Zhao Y."/>
            <person name="Zhang J."/>
            <person name="Li Y."/>
            <person name="Zhou W."/>
            <person name="Zhang B."/>
            <person name="Hu W."/>
            <person name="Eijk M."/>
            <person name="Tang J."/>
            <person name="Witsenboer H."/>
            <person name="Zhao S."/>
            <person name="Li Z."/>
            <person name="Zhang A."/>
            <person name="Wang D."/>
            <person name="Liang C."/>
        </authorList>
    </citation>
    <scope>NUCLEOTIDE SEQUENCE [LARGE SCALE GENOMIC DNA]</scope>
    <source>
        <strain evidence="1">cv. G1812</strain>
    </source>
</reference>
<protein>
    <submittedName>
        <fullName evidence="1">Uncharacterized protein</fullName>
    </submittedName>
</protein>
<dbReference type="AlphaFoldDB" id="A0A8R7QQC9"/>
<reference evidence="1" key="3">
    <citation type="submission" date="2022-06" db="UniProtKB">
        <authorList>
            <consortium name="EnsemblPlants"/>
        </authorList>
    </citation>
    <scope>IDENTIFICATION</scope>
</reference>
<dbReference type="EnsemblPlants" id="TuG1812G0600002761.01.T01">
    <property type="protein sequence ID" value="TuG1812G0600002761.01.T01.cds369368"/>
    <property type="gene ID" value="TuG1812G0600002761.01"/>
</dbReference>
<reference evidence="2" key="1">
    <citation type="journal article" date="2013" name="Nature">
        <title>Draft genome of the wheat A-genome progenitor Triticum urartu.</title>
        <authorList>
            <person name="Ling H.Q."/>
            <person name="Zhao S."/>
            <person name="Liu D."/>
            <person name="Wang J."/>
            <person name="Sun H."/>
            <person name="Zhang C."/>
            <person name="Fan H."/>
            <person name="Li D."/>
            <person name="Dong L."/>
            <person name="Tao Y."/>
            <person name="Gao C."/>
            <person name="Wu H."/>
            <person name="Li Y."/>
            <person name="Cui Y."/>
            <person name="Guo X."/>
            <person name="Zheng S."/>
            <person name="Wang B."/>
            <person name="Yu K."/>
            <person name="Liang Q."/>
            <person name="Yang W."/>
            <person name="Lou X."/>
            <person name="Chen J."/>
            <person name="Feng M."/>
            <person name="Jian J."/>
            <person name="Zhang X."/>
            <person name="Luo G."/>
            <person name="Jiang Y."/>
            <person name="Liu J."/>
            <person name="Wang Z."/>
            <person name="Sha Y."/>
            <person name="Zhang B."/>
            <person name="Wu H."/>
            <person name="Tang D."/>
            <person name="Shen Q."/>
            <person name="Xue P."/>
            <person name="Zou S."/>
            <person name="Wang X."/>
            <person name="Liu X."/>
            <person name="Wang F."/>
            <person name="Yang Y."/>
            <person name="An X."/>
            <person name="Dong Z."/>
            <person name="Zhang K."/>
            <person name="Zhang X."/>
            <person name="Luo M.C."/>
            <person name="Dvorak J."/>
            <person name="Tong Y."/>
            <person name="Wang J."/>
            <person name="Yang H."/>
            <person name="Li Z."/>
            <person name="Wang D."/>
            <person name="Zhang A."/>
            <person name="Wang J."/>
        </authorList>
    </citation>
    <scope>NUCLEOTIDE SEQUENCE</scope>
    <source>
        <strain evidence="2">cv. G1812</strain>
    </source>
</reference>
<dbReference type="Gramene" id="TuG1812G0600002761.01.T01">
    <property type="protein sequence ID" value="TuG1812G0600002761.01.T01.cds369368"/>
    <property type="gene ID" value="TuG1812G0600002761.01"/>
</dbReference>
<organism evidence="1 2">
    <name type="scientific">Triticum urartu</name>
    <name type="common">Red wild einkorn</name>
    <name type="synonym">Crithodium urartu</name>
    <dbReference type="NCBI Taxonomy" id="4572"/>
    <lineage>
        <taxon>Eukaryota</taxon>
        <taxon>Viridiplantae</taxon>
        <taxon>Streptophyta</taxon>
        <taxon>Embryophyta</taxon>
        <taxon>Tracheophyta</taxon>
        <taxon>Spermatophyta</taxon>
        <taxon>Magnoliopsida</taxon>
        <taxon>Liliopsida</taxon>
        <taxon>Poales</taxon>
        <taxon>Poaceae</taxon>
        <taxon>BOP clade</taxon>
        <taxon>Pooideae</taxon>
        <taxon>Triticodae</taxon>
        <taxon>Triticeae</taxon>
        <taxon>Triticinae</taxon>
        <taxon>Triticum</taxon>
    </lineage>
</organism>